<evidence type="ECO:0000313" key="1">
    <source>
        <dbReference type="EnsemblMetazoa" id="tetur02g04830.1"/>
    </source>
</evidence>
<dbReference type="EMBL" id="CAEY01000795">
    <property type="status" value="NOT_ANNOTATED_CDS"/>
    <property type="molecule type" value="Genomic_DNA"/>
</dbReference>
<reference evidence="2" key="1">
    <citation type="submission" date="2011-08" db="EMBL/GenBank/DDBJ databases">
        <authorList>
            <person name="Rombauts S."/>
        </authorList>
    </citation>
    <scope>NUCLEOTIDE SEQUENCE</scope>
    <source>
        <strain evidence="2">London</strain>
    </source>
</reference>
<dbReference type="Proteomes" id="UP000015104">
    <property type="component" value="Unassembled WGS sequence"/>
</dbReference>
<dbReference type="HOGENOM" id="CLU_3034926_0_0_1"/>
<organism evidence="1 2">
    <name type="scientific">Tetranychus urticae</name>
    <name type="common">Two-spotted spider mite</name>
    <dbReference type="NCBI Taxonomy" id="32264"/>
    <lineage>
        <taxon>Eukaryota</taxon>
        <taxon>Metazoa</taxon>
        <taxon>Ecdysozoa</taxon>
        <taxon>Arthropoda</taxon>
        <taxon>Chelicerata</taxon>
        <taxon>Arachnida</taxon>
        <taxon>Acari</taxon>
        <taxon>Acariformes</taxon>
        <taxon>Trombidiformes</taxon>
        <taxon>Prostigmata</taxon>
        <taxon>Eleutherengona</taxon>
        <taxon>Raphignathae</taxon>
        <taxon>Tetranychoidea</taxon>
        <taxon>Tetranychidae</taxon>
        <taxon>Tetranychus</taxon>
    </lineage>
</organism>
<dbReference type="EnsemblMetazoa" id="tetur02g04830.1">
    <property type="protein sequence ID" value="tetur02g04830.1"/>
    <property type="gene ID" value="tetur02g04830"/>
</dbReference>
<name>T1JVJ4_TETUR</name>
<proteinExistence type="predicted"/>
<accession>T1JVJ4</accession>
<evidence type="ECO:0000313" key="2">
    <source>
        <dbReference type="Proteomes" id="UP000015104"/>
    </source>
</evidence>
<protein>
    <submittedName>
        <fullName evidence="1">Uncharacterized protein</fullName>
    </submittedName>
</protein>
<keyword evidence="2" id="KW-1185">Reference proteome</keyword>
<dbReference type="AlphaFoldDB" id="T1JVJ4"/>
<sequence length="55" mass="6358">MVLTFPRAIFASLHKFILSVPVNGSDFQKLISHASSQQKIGLFVWQFFKVGKWYL</sequence>
<reference evidence="1" key="2">
    <citation type="submission" date="2015-06" db="UniProtKB">
        <authorList>
            <consortium name="EnsemblMetazoa"/>
        </authorList>
    </citation>
    <scope>IDENTIFICATION</scope>
</reference>